<reference evidence="4" key="1">
    <citation type="journal article" date="2019" name="Int. J. Syst. Evol. Microbiol.">
        <title>The Global Catalogue of Microorganisms (GCM) 10K type strain sequencing project: providing services to taxonomists for standard genome sequencing and annotation.</title>
        <authorList>
            <consortium name="The Broad Institute Genomics Platform"/>
            <consortium name="The Broad Institute Genome Sequencing Center for Infectious Disease"/>
            <person name="Wu L."/>
            <person name="Ma J."/>
        </authorList>
    </citation>
    <scope>NUCLEOTIDE SEQUENCE [LARGE SCALE GENOMIC DNA]</scope>
    <source>
        <strain evidence="4">KACC 12633</strain>
    </source>
</reference>
<keyword evidence="1" id="KW-0862">Zinc</keyword>
<dbReference type="Pfam" id="PF06689">
    <property type="entry name" value="zf-C4_ClpX"/>
    <property type="match status" value="1"/>
</dbReference>
<dbReference type="SMART" id="SM00994">
    <property type="entry name" value="zf-C4_ClpX"/>
    <property type="match status" value="1"/>
</dbReference>
<dbReference type="Proteomes" id="UP001596150">
    <property type="component" value="Unassembled WGS sequence"/>
</dbReference>
<comment type="caution">
    <text evidence="3">The sequence shown here is derived from an EMBL/GenBank/DDBJ whole genome shotgun (WGS) entry which is preliminary data.</text>
</comment>
<protein>
    <submittedName>
        <fullName evidence="3">ClpX C4-type zinc finger protein</fullName>
    </submittedName>
</protein>
<evidence type="ECO:0000313" key="3">
    <source>
        <dbReference type="EMBL" id="MFC5518970.1"/>
    </source>
</evidence>
<feature type="binding site" evidence="1">
    <location>
        <position position="8"/>
    </location>
    <ligand>
        <name>Zn(2+)</name>
        <dbReference type="ChEBI" id="CHEBI:29105"/>
    </ligand>
</feature>
<dbReference type="InterPro" id="IPR038366">
    <property type="entry name" value="Znf_CppX_C4_sf"/>
</dbReference>
<evidence type="ECO:0000256" key="1">
    <source>
        <dbReference type="PROSITE-ProRule" id="PRU01250"/>
    </source>
</evidence>
<comment type="similarity">
    <text evidence="1">Belongs to the ClpX chaperone family.</text>
</comment>
<evidence type="ECO:0000313" key="4">
    <source>
        <dbReference type="Proteomes" id="UP001596150"/>
    </source>
</evidence>
<dbReference type="PROSITE" id="PS51902">
    <property type="entry name" value="CLPX_ZB"/>
    <property type="match status" value="1"/>
</dbReference>
<dbReference type="RefSeq" id="WP_266346262.1">
    <property type="nucleotide sequence ID" value="NZ_JAPKNH010000015.1"/>
</dbReference>
<name>A0ABW0Q2I2_9HYPH</name>
<dbReference type="InterPro" id="IPR010603">
    <property type="entry name" value="Znf_CppX_C4"/>
</dbReference>
<keyword evidence="4" id="KW-1185">Reference proteome</keyword>
<sequence length="62" mass="6561">MSDTGITCSFCLTPLDEVPMMIKSSNTDGVFVCSNCVGECVQQIARHLADKVKILPLNGAAS</sequence>
<feature type="domain" description="ClpX-type ZB" evidence="2">
    <location>
        <begin position="1"/>
        <end position="52"/>
    </location>
</feature>
<feature type="binding site" evidence="1">
    <location>
        <position position="11"/>
    </location>
    <ligand>
        <name>Zn(2+)</name>
        <dbReference type="ChEBI" id="CHEBI:29105"/>
    </ligand>
</feature>
<dbReference type="Gene3D" id="6.20.220.10">
    <property type="entry name" value="ClpX chaperone, C4-type zinc finger domain"/>
    <property type="match status" value="1"/>
</dbReference>
<dbReference type="EMBL" id="JBHSML010000031">
    <property type="protein sequence ID" value="MFC5518970.1"/>
    <property type="molecule type" value="Genomic_DNA"/>
</dbReference>
<dbReference type="InterPro" id="IPR059188">
    <property type="entry name" value="Znf_CLPX-like"/>
</dbReference>
<keyword evidence="1" id="KW-0479">Metal-binding</keyword>
<accession>A0ABW0Q2I2</accession>
<feature type="binding site" evidence="1">
    <location>
        <position position="36"/>
    </location>
    <ligand>
        <name>Zn(2+)</name>
        <dbReference type="ChEBI" id="CHEBI:29105"/>
    </ligand>
</feature>
<gene>
    <name evidence="3" type="ORF">ACFPP9_24620</name>
</gene>
<feature type="binding site" evidence="1">
    <location>
        <position position="33"/>
    </location>
    <ligand>
        <name>Zn(2+)</name>
        <dbReference type="ChEBI" id="CHEBI:29105"/>
    </ligand>
</feature>
<organism evidence="3 4">
    <name type="scientific">Kaistia terrae</name>
    <dbReference type="NCBI Taxonomy" id="537017"/>
    <lineage>
        <taxon>Bacteria</taxon>
        <taxon>Pseudomonadati</taxon>
        <taxon>Pseudomonadota</taxon>
        <taxon>Alphaproteobacteria</taxon>
        <taxon>Hyphomicrobiales</taxon>
        <taxon>Kaistiaceae</taxon>
        <taxon>Kaistia</taxon>
    </lineage>
</organism>
<evidence type="ECO:0000259" key="2">
    <source>
        <dbReference type="PROSITE" id="PS51902"/>
    </source>
</evidence>
<keyword evidence="1" id="KW-0143">Chaperone</keyword>
<proteinExistence type="inferred from homology"/>